<keyword evidence="2" id="KW-1185">Reference proteome</keyword>
<accession>A0A1Y1HLL5</accession>
<reference evidence="1 2" key="1">
    <citation type="journal article" date="2014" name="Nat. Commun.">
        <title>Klebsormidium flaccidum genome reveals primary factors for plant terrestrial adaptation.</title>
        <authorList>
            <person name="Hori K."/>
            <person name="Maruyama F."/>
            <person name="Fujisawa T."/>
            <person name="Togashi T."/>
            <person name="Yamamoto N."/>
            <person name="Seo M."/>
            <person name="Sato S."/>
            <person name="Yamada T."/>
            <person name="Mori H."/>
            <person name="Tajima N."/>
            <person name="Moriyama T."/>
            <person name="Ikeuchi M."/>
            <person name="Watanabe M."/>
            <person name="Wada H."/>
            <person name="Kobayashi K."/>
            <person name="Saito M."/>
            <person name="Masuda T."/>
            <person name="Sasaki-Sekimoto Y."/>
            <person name="Mashiguchi K."/>
            <person name="Awai K."/>
            <person name="Shimojima M."/>
            <person name="Masuda S."/>
            <person name="Iwai M."/>
            <person name="Nobusawa T."/>
            <person name="Narise T."/>
            <person name="Kondo S."/>
            <person name="Saito H."/>
            <person name="Sato R."/>
            <person name="Murakawa M."/>
            <person name="Ihara Y."/>
            <person name="Oshima-Yamada Y."/>
            <person name="Ohtaka K."/>
            <person name="Satoh M."/>
            <person name="Sonobe K."/>
            <person name="Ishii M."/>
            <person name="Ohtani R."/>
            <person name="Kanamori-Sato M."/>
            <person name="Honoki R."/>
            <person name="Miyazaki D."/>
            <person name="Mochizuki H."/>
            <person name="Umetsu J."/>
            <person name="Higashi K."/>
            <person name="Shibata D."/>
            <person name="Kamiya Y."/>
            <person name="Sato N."/>
            <person name="Nakamura Y."/>
            <person name="Tabata S."/>
            <person name="Ida S."/>
            <person name="Kurokawa K."/>
            <person name="Ohta H."/>
        </authorList>
    </citation>
    <scope>NUCLEOTIDE SEQUENCE [LARGE SCALE GENOMIC DNA]</scope>
    <source>
        <strain evidence="1 2">NIES-2285</strain>
    </source>
</reference>
<evidence type="ECO:0000313" key="2">
    <source>
        <dbReference type="Proteomes" id="UP000054558"/>
    </source>
</evidence>
<proteinExistence type="predicted"/>
<protein>
    <submittedName>
        <fullName evidence="1">Uncharacterized protein</fullName>
    </submittedName>
</protein>
<dbReference type="AlphaFoldDB" id="A0A1Y1HLL5"/>
<organism evidence="1 2">
    <name type="scientific">Klebsormidium nitens</name>
    <name type="common">Green alga</name>
    <name type="synonym">Ulothrix nitens</name>
    <dbReference type="NCBI Taxonomy" id="105231"/>
    <lineage>
        <taxon>Eukaryota</taxon>
        <taxon>Viridiplantae</taxon>
        <taxon>Streptophyta</taxon>
        <taxon>Klebsormidiophyceae</taxon>
        <taxon>Klebsormidiales</taxon>
        <taxon>Klebsormidiaceae</taxon>
        <taxon>Klebsormidium</taxon>
    </lineage>
</organism>
<sequence length="248" mass="29062">MRFQGFQLPPGLVGDRVFRAIVRGWRLDTVERFFWISERFPKHERGRTAREHFLLRLRIILLSLGAKRADVDAGFVDVADLRRFVRSAELAAAAFMDEHDGAYIADGCIEEMLSEWRQGTEDKRLTLCDQFFYKERYHGCGASMWTMRDLYDYWGISRALLQMMTQEQAEKLHDHMKDMNLKPAWVLRERQRAQARARKSEPAVQQRMESAKEEHLWWISQLVEATWTRGVGFDDGVSDGGKRQKTMA</sequence>
<name>A0A1Y1HLL5_KLENI</name>
<gene>
    <name evidence="1" type="ORF">KFL_000320020</name>
</gene>
<dbReference type="Proteomes" id="UP000054558">
    <property type="component" value="Unassembled WGS sequence"/>
</dbReference>
<dbReference type="EMBL" id="DF236981">
    <property type="protein sequence ID" value="GAQ79504.1"/>
    <property type="molecule type" value="Genomic_DNA"/>
</dbReference>
<evidence type="ECO:0000313" key="1">
    <source>
        <dbReference type="EMBL" id="GAQ79504.1"/>
    </source>
</evidence>